<dbReference type="GO" id="GO:0003677">
    <property type="term" value="F:DNA binding"/>
    <property type="evidence" value="ECO:0007669"/>
    <property type="project" value="UniProtKB-KW"/>
</dbReference>
<comment type="caution">
    <text evidence="8">The sequence shown here is derived from an EMBL/GenBank/DDBJ whole genome shotgun (WGS) entry which is preliminary data.</text>
</comment>
<comment type="similarity">
    <text evidence="6">Belongs to the CTF8 family.</text>
</comment>
<organism evidence="8 9">
    <name type="scientific">Cercophora scortea</name>
    <dbReference type="NCBI Taxonomy" id="314031"/>
    <lineage>
        <taxon>Eukaryota</taxon>
        <taxon>Fungi</taxon>
        <taxon>Dikarya</taxon>
        <taxon>Ascomycota</taxon>
        <taxon>Pezizomycotina</taxon>
        <taxon>Sordariomycetes</taxon>
        <taxon>Sordariomycetidae</taxon>
        <taxon>Sordariales</taxon>
        <taxon>Lasiosphaeriaceae</taxon>
        <taxon>Cercophora</taxon>
    </lineage>
</organism>
<evidence type="ECO:0000256" key="2">
    <source>
        <dbReference type="ARBA" id="ARBA00022705"/>
    </source>
</evidence>
<evidence type="ECO:0000256" key="5">
    <source>
        <dbReference type="ARBA" id="ARBA00023306"/>
    </source>
</evidence>
<keyword evidence="4" id="KW-0539">Nucleus</keyword>
<keyword evidence="5" id="KW-0131">Cell cycle</keyword>
<evidence type="ECO:0000313" key="9">
    <source>
        <dbReference type="Proteomes" id="UP001286456"/>
    </source>
</evidence>
<keyword evidence="9" id="KW-1185">Reference proteome</keyword>
<dbReference type="AlphaFoldDB" id="A0AAE0I9B3"/>
<sequence length="166" mass="18016">MSSSSTPPTAQPQAITLHPRPFTAPSASNPLPQILQTPAGLALIELQGEINIPYDSNAEGESPQPAIPIGRIDFPEFRPDSVTASTSTAWMKRVYMHVGLHQRLTGEVKKLGKPLAVVRRRRNSGGGGREEELGGKGEEGGEELEVVEIVKYKIVFNIRPEPVSQE</sequence>
<comment type="subcellular location">
    <subcellularLocation>
        <location evidence="1">Nucleus</location>
    </subcellularLocation>
</comment>
<feature type="compositionally biased region" description="Low complexity" evidence="7">
    <location>
        <begin position="1"/>
        <end position="14"/>
    </location>
</feature>
<dbReference type="GO" id="GO:0006260">
    <property type="term" value="P:DNA replication"/>
    <property type="evidence" value="ECO:0007669"/>
    <property type="project" value="UniProtKB-KW"/>
</dbReference>
<reference evidence="8" key="2">
    <citation type="submission" date="2023-06" db="EMBL/GenBank/DDBJ databases">
        <authorList>
            <consortium name="Lawrence Berkeley National Laboratory"/>
            <person name="Haridas S."/>
            <person name="Hensen N."/>
            <person name="Bonometti L."/>
            <person name="Westerberg I."/>
            <person name="Brannstrom I.O."/>
            <person name="Guillou S."/>
            <person name="Cros-Aarteil S."/>
            <person name="Calhoun S."/>
            <person name="Kuo A."/>
            <person name="Mondo S."/>
            <person name="Pangilinan J."/>
            <person name="Riley R."/>
            <person name="Labutti K."/>
            <person name="Andreopoulos B."/>
            <person name="Lipzen A."/>
            <person name="Chen C."/>
            <person name="Yanf M."/>
            <person name="Daum C."/>
            <person name="Ng V."/>
            <person name="Clum A."/>
            <person name="Steindorff A."/>
            <person name="Ohm R."/>
            <person name="Martin F."/>
            <person name="Silar P."/>
            <person name="Natvig D."/>
            <person name="Lalanne C."/>
            <person name="Gautier V."/>
            <person name="Ament-Velasquez S.L."/>
            <person name="Kruys A."/>
            <person name="Hutchinson M.I."/>
            <person name="Powell A.J."/>
            <person name="Barry K."/>
            <person name="Miller A.N."/>
            <person name="Grigoriev I.V."/>
            <person name="Debuchy R."/>
            <person name="Gladieux P."/>
            <person name="Thoren M.H."/>
            <person name="Johannesson H."/>
        </authorList>
    </citation>
    <scope>NUCLEOTIDE SEQUENCE</scope>
    <source>
        <strain evidence="8">SMH4131-1</strain>
    </source>
</reference>
<feature type="region of interest" description="Disordered" evidence="7">
    <location>
        <begin position="1"/>
        <end position="31"/>
    </location>
</feature>
<evidence type="ECO:0000256" key="1">
    <source>
        <dbReference type="ARBA" id="ARBA00004123"/>
    </source>
</evidence>
<evidence type="ECO:0000313" key="8">
    <source>
        <dbReference type="EMBL" id="KAK3320845.1"/>
    </source>
</evidence>
<evidence type="ECO:0000256" key="7">
    <source>
        <dbReference type="SAM" id="MobiDB-lite"/>
    </source>
</evidence>
<feature type="compositionally biased region" description="Basic and acidic residues" evidence="7">
    <location>
        <begin position="128"/>
        <end position="139"/>
    </location>
</feature>
<dbReference type="GO" id="GO:0031390">
    <property type="term" value="C:Ctf18 RFC-like complex"/>
    <property type="evidence" value="ECO:0007669"/>
    <property type="project" value="InterPro"/>
</dbReference>
<dbReference type="PANTHER" id="PTHR28605:SF1">
    <property type="entry name" value="CHROMOSOME TRANSMISSION FIDELITY FACTOR 8"/>
    <property type="match status" value="1"/>
</dbReference>
<dbReference type="Pfam" id="PF09696">
    <property type="entry name" value="Ctf8"/>
    <property type="match status" value="1"/>
</dbReference>
<dbReference type="PANTHER" id="PTHR28605">
    <property type="entry name" value="CTF8, CHROMOSOME TRANSMISSION FIDELITY FACTOR 8 HOMOLOG (S. CEREVISIAE)"/>
    <property type="match status" value="1"/>
</dbReference>
<protein>
    <submittedName>
        <fullName evidence="8">Ctf8-domain-containing protein</fullName>
    </submittedName>
</protein>
<feature type="region of interest" description="Disordered" evidence="7">
    <location>
        <begin position="120"/>
        <end position="139"/>
    </location>
</feature>
<name>A0AAE0I9B3_9PEZI</name>
<proteinExistence type="inferred from homology"/>
<evidence type="ECO:0000256" key="4">
    <source>
        <dbReference type="ARBA" id="ARBA00023242"/>
    </source>
</evidence>
<dbReference type="GO" id="GO:0007064">
    <property type="term" value="P:mitotic sister chromatid cohesion"/>
    <property type="evidence" value="ECO:0007669"/>
    <property type="project" value="InterPro"/>
</dbReference>
<reference evidence="8" key="1">
    <citation type="journal article" date="2023" name="Mol. Phylogenet. Evol.">
        <title>Genome-scale phylogeny and comparative genomics of the fungal order Sordariales.</title>
        <authorList>
            <person name="Hensen N."/>
            <person name="Bonometti L."/>
            <person name="Westerberg I."/>
            <person name="Brannstrom I.O."/>
            <person name="Guillou S."/>
            <person name="Cros-Aarteil S."/>
            <person name="Calhoun S."/>
            <person name="Haridas S."/>
            <person name="Kuo A."/>
            <person name="Mondo S."/>
            <person name="Pangilinan J."/>
            <person name="Riley R."/>
            <person name="LaButti K."/>
            <person name="Andreopoulos B."/>
            <person name="Lipzen A."/>
            <person name="Chen C."/>
            <person name="Yan M."/>
            <person name="Daum C."/>
            <person name="Ng V."/>
            <person name="Clum A."/>
            <person name="Steindorff A."/>
            <person name="Ohm R.A."/>
            <person name="Martin F."/>
            <person name="Silar P."/>
            <person name="Natvig D.O."/>
            <person name="Lalanne C."/>
            <person name="Gautier V."/>
            <person name="Ament-Velasquez S.L."/>
            <person name="Kruys A."/>
            <person name="Hutchinson M.I."/>
            <person name="Powell A.J."/>
            <person name="Barry K."/>
            <person name="Miller A.N."/>
            <person name="Grigoriev I.V."/>
            <person name="Debuchy R."/>
            <person name="Gladieux P."/>
            <person name="Hiltunen Thoren M."/>
            <person name="Johannesson H."/>
        </authorList>
    </citation>
    <scope>NUCLEOTIDE SEQUENCE</scope>
    <source>
        <strain evidence="8">SMH4131-1</strain>
    </source>
</reference>
<dbReference type="Proteomes" id="UP001286456">
    <property type="component" value="Unassembled WGS sequence"/>
</dbReference>
<evidence type="ECO:0000256" key="6">
    <source>
        <dbReference type="ARBA" id="ARBA00038447"/>
    </source>
</evidence>
<keyword evidence="2" id="KW-0235">DNA replication</keyword>
<keyword evidence="3" id="KW-0238">DNA-binding</keyword>
<accession>A0AAE0I9B3</accession>
<gene>
    <name evidence="8" type="ORF">B0T19DRAFT_444656</name>
</gene>
<evidence type="ECO:0000256" key="3">
    <source>
        <dbReference type="ARBA" id="ARBA00023125"/>
    </source>
</evidence>
<dbReference type="EMBL" id="JAUEPO010000005">
    <property type="protein sequence ID" value="KAK3320845.1"/>
    <property type="molecule type" value="Genomic_DNA"/>
</dbReference>
<dbReference type="InterPro" id="IPR018607">
    <property type="entry name" value="Ctf8"/>
</dbReference>